<dbReference type="Gene3D" id="3.40.50.150">
    <property type="entry name" value="Vaccinia Virus protein VP39"/>
    <property type="match status" value="1"/>
</dbReference>
<evidence type="ECO:0000259" key="11">
    <source>
        <dbReference type="Pfam" id="PF01266"/>
    </source>
</evidence>
<dbReference type="InterPro" id="IPR006076">
    <property type="entry name" value="FAD-dep_OxRdtase"/>
</dbReference>
<keyword evidence="9 10" id="KW-0511">Multifunctional enzyme</keyword>
<keyword evidence="3 10" id="KW-0285">Flavoprotein</keyword>
<dbReference type="SUPFAM" id="SSF53335">
    <property type="entry name" value="S-adenosyl-L-methionine-dependent methyltransferases"/>
    <property type="match status" value="1"/>
</dbReference>
<comment type="cofactor">
    <cofactor evidence="10">
        <name>FAD</name>
        <dbReference type="ChEBI" id="CHEBI:57692"/>
    </cofactor>
</comment>
<evidence type="ECO:0000259" key="12">
    <source>
        <dbReference type="Pfam" id="PF05430"/>
    </source>
</evidence>
<evidence type="ECO:0000256" key="2">
    <source>
        <dbReference type="ARBA" id="ARBA00022603"/>
    </source>
</evidence>
<dbReference type="NCBIfam" id="TIGR03197">
    <property type="entry name" value="MnmC_Cterm"/>
    <property type="match status" value="1"/>
</dbReference>
<comment type="caution">
    <text evidence="13">The sequence shown here is derived from an EMBL/GenBank/DDBJ whole genome shotgun (WGS) entry which is preliminary data.</text>
</comment>
<keyword evidence="5 10" id="KW-0949">S-adenosyl-L-methionine</keyword>
<proteinExistence type="inferred from homology"/>
<dbReference type="InterPro" id="IPR008471">
    <property type="entry name" value="MnmC-like_methylTransf"/>
</dbReference>
<dbReference type="InterPro" id="IPR036188">
    <property type="entry name" value="FAD/NAD-bd_sf"/>
</dbReference>
<keyword evidence="1 10" id="KW-0963">Cytoplasm</keyword>
<dbReference type="Pfam" id="PF05430">
    <property type="entry name" value="Methyltransf_30"/>
    <property type="match status" value="1"/>
</dbReference>
<evidence type="ECO:0000256" key="1">
    <source>
        <dbReference type="ARBA" id="ARBA00022490"/>
    </source>
</evidence>
<evidence type="ECO:0000256" key="3">
    <source>
        <dbReference type="ARBA" id="ARBA00022630"/>
    </source>
</evidence>
<comment type="function">
    <text evidence="10">Catalyzes the last two steps in the biosynthesis of 5-methylaminomethyl-2-thiouridine (mnm(5)s(2)U) at the wobble position (U34) in tRNA. Catalyzes the FAD-dependent demodification of cmnm(5)s(2)U34 to nm(5)s(2)U34, followed by the transfer of a methyl group from S-adenosyl-L-methionine to nm(5)s(2)U34, to form mnm(5)s(2)U34.</text>
</comment>
<feature type="domain" description="FAD dependent oxidoreductase" evidence="11">
    <location>
        <begin position="290"/>
        <end position="649"/>
    </location>
</feature>
<feature type="region of interest" description="tRNA (mnm(5)s(2)U34)-methyltransferase" evidence="10">
    <location>
        <begin position="1"/>
        <end position="262"/>
    </location>
</feature>
<dbReference type="NCBIfam" id="NF002481">
    <property type="entry name" value="PRK01747.1-2"/>
    <property type="match status" value="1"/>
</dbReference>
<dbReference type="EMBL" id="BAABWH010000004">
    <property type="protein sequence ID" value="GAA6145736.1"/>
    <property type="molecule type" value="Genomic_DNA"/>
</dbReference>
<dbReference type="EC" id="2.1.1.61" evidence="10"/>
<sequence>MLWFITMPPAHHRQATDLKNQTPIKQPIQAPELSWNEAGLPIADAFDDPYFSVENGLEETRYVFLKNNQLPERFKVGSGPFRIIETGFGTGLNFLATWQAFNQEATSERWLHFTSVEKYPLTKEQLAKALALWPELSDFSHKLIERYPPATPGFHVLSWPEERVTLTLIFADVHDAFPELNGPVDAWYLDGFAPSKNPAMWSDELFKEIRRISRNPSPHRIPSVATFTAAGLVRRGLKGAGFHMAKVPGFGRKREMLAGTYQATTGPEKNAQHNRLPWQLMPAPLHYGSHVVIAGAGLAGCTTARALAERGFKVTLCDPEGIASGASGNPQGGLYIKLAADDQATHSDFYRQAYLLALKEVRRILGDPAKDDTKAKYWDECGVLQLAYDEKETKRQQRFIERHQPTAELVKSIRQESREGLLYPAAGWVSPVDFCRALIQHPRIQFNKTAVIGFSGEQNNMTLETADGAIHADALIIATAHQVKELAGENTHLPIKKIRGQLSYLDATSLPDLTQVLCARSYMAPPINGCLVLGATYNLKDDDPELRDSDHQTNLSHLTDFGHEWEKAAGTADIIGGRVAFRCTTPDYLPMAGPLVQKQAFIEVFQPMTKNAKRIPREPMPWLSGVWLNIGHGSRGLVSTSLCAELIAEQMIGDAVCSSQTVTDALSPNRFLLRDLIRNKL</sequence>
<organism evidence="13 14">
    <name type="scientific">Thalassolituus maritimus</name>
    <dbReference type="NCBI Taxonomy" id="484498"/>
    <lineage>
        <taxon>Bacteria</taxon>
        <taxon>Pseudomonadati</taxon>
        <taxon>Pseudomonadota</taxon>
        <taxon>Gammaproteobacteria</taxon>
        <taxon>Oceanospirillales</taxon>
        <taxon>Oceanospirillaceae</taxon>
        <taxon>Thalassolituus</taxon>
    </lineage>
</organism>
<comment type="similarity">
    <text evidence="10">In the C-terminal section; belongs to the DAO family.</text>
</comment>
<evidence type="ECO:0000256" key="10">
    <source>
        <dbReference type="HAMAP-Rule" id="MF_01102"/>
    </source>
</evidence>
<feature type="region of interest" description="FAD-dependent cmnm(5)s(2)U34 oxidoreductase" evidence="10">
    <location>
        <begin position="294"/>
        <end position="681"/>
    </location>
</feature>
<comment type="subcellular location">
    <subcellularLocation>
        <location evidence="10">Cytoplasm</location>
    </subcellularLocation>
</comment>
<dbReference type="Proteomes" id="UP001481413">
    <property type="component" value="Unassembled WGS sequence"/>
</dbReference>
<keyword evidence="8 10" id="KW-0560">Oxidoreductase</keyword>
<evidence type="ECO:0000256" key="6">
    <source>
        <dbReference type="ARBA" id="ARBA00022694"/>
    </source>
</evidence>
<evidence type="ECO:0000256" key="7">
    <source>
        <dbReference type="ARBA" id="ARBA00022827"/>
    </source>
</evidence>
<keyword evidence="14" id="KW-1185">Reference proteome</keyword>
<protein>
    <recommendedName>
        <fullName evidence="10">tRNA 5-methylaminomethyl-2-thiouridine biosynthesis bifunctional protein MnmC</fullName>
        <shortName evidence="10">tRNA mnm(5)s(2)U biosynthesis bifunctional protein</shortName>
    </recommendedName>
    <domain>
        <recommendedName>
            <fullName evidence="10">tRNA (mnm(5)s(2)U34)-methyltransferase</fullName>
            <ecNumber evidence="10">2.1.1.61</ecNumber>
        </recommendedName>
    </domain>
    <domain>
        <recommendedName>
            <fullName evidence="10">FAD-dependent cmnm(5)s(2)U34 oxidoreductase</fullName>
            <ecNumber evidence="10">1.5.-.-</ecNumber>
        </recommendedName>
    </domain>
</protein>
<evidence type="ECO:0000256" key="9">
    <source>
        <dbReference type="ARBA" id="ARBA00023268"/>
    </source>
</evidence>
<dbReference type="Pfam" id="PF01266">
    <property type="entry name" value="DAO"/>
    <property type="match status" value="1"/>
</dbReference>
<dbReference type="Gene3D" id="3.30.9.10">
    <property type="entry name" value="D-Amino Acid Oxidase, subunit A, domain 2"/>
    <property type="match status" value="1"/>
</dbReference>
<dbReference type="PANTHER" id="PTHR13847">
    <property type="entry name" value="SARCOSINE DEHYDROGENASE-RELATED"/>
    <property type="match status" value="1"/>
</dbReference>
<evidence type="ECO:0000256" key="8">
    <source>
        <dbReference type="ARBA" id="ARBA00023002"/>
    </source>
</evidence>
<dbReference type="Gene3D" id="3.50.50.60">
    <property type="entry name" value="FAD/NAD(P)-binding domain"/>
    <property type="match status" value="1"/>
</dbReference>
<comment type="catalytic activity">
    <reaction evidence="10">
        <text>5-aminomethyl-2-thiouridine(34) in tRNA + S-adenosyl-L-methionine = 5-methylaminomethyl-2-thiouridine(34) in tRNA + S-adenosyl-L-homocysteine + H(+)</text>
        <dbReference type="Rhea" id="RHEA:19569"/>
        <dbReference type="Rhea" id="RHEA-COMP:10195"/>
        <dbReference type="Rhea" id="RHEA-COMP:10197"/>
        <dbReference type="ChEBI" id="CHEBI:15378"/>
        <dbReference type="ChEBI" id="CHEBI:57856"/>
        <dbReference type="ChEBI" id="CHEBI:59789"/>
        <dbReference type="ChEBI" id="CHEBI:74454"/>
        <dbReference type="ChEBI" id="CHEBI:74455"/>
        <dbReference type="EC" id="2.1.1.61"/>
    </reaction>
</comment>
<comment type="similarity">
    <text evidence="10">In the N-terminal section; belongs to the methyltransferase superfamily. tRNA (mnm(5)s(2)U34)-methyltransferase family.</text>
</comment>
<dbReference type="PANTHER" id="PTHR13847:SF283">
    <property type="entry name" value="TRNA 5-METHYLAMINOMETHYL-2-THIOURIDINE BIOSYNTHESIS BIFUNCTIONAL PROTEIN MNMC"/>
    <property type="match status" value="1"/>
</dbReference>
<keyword evidence="2 10" id="KW-0489">Methyltransferase</keyword>
<dbReference type="NCBIfam" id="NF033855">
    <property type="entry name" value="tRNA_MNMC2"/>
    <property type="match status" value="1"/>
</dbReference>
<dbReference type="InterPro" id="IPR017610">
    <property type="entry name" value="tRNA_S-uridine_synth_MnmC_C"/>
</dbReference>
<accession>A0ABQ0A026</accession>
<dbReference type="InterPro" id="IPR023032">
    <property type="entry name" value="tRNA_MAMT_biosynth_bifunc_MnmC"/>
</dbReference>
<dbReference type="SUPFAM" id="SSF51905">
    <property type="entry name" value="FAD/NAD(P)-binding domain"/>
    <property type="match status" value="1"/>
</dbReference>
<gene>
    <name evidence="10 13" type="primary">mnmC</name>
    <name evidence="13" type="ORF">NBRC116585_18540</name>
</gene>
<keyword evidence="7 10" id="KW-0274">FAD</keyword>
<evidence type="ECO:0000256" key="4">
    <source>
        <dbReference type="ARBA" id="ARBA00022679"/>
    </source>
</evidence>
<dbReference type="InterPro" id="IPR047785">
    <property type="entry name" value="tRNA_MNMC2"/>
</dbReference>
<reference evidence="13 14" key="1">
    <citation type="submission" date="2024-04" db="EMBL/GenBank/DDBJ databases">
        <title>Draft genome sequence of Thalassolituus maritimus NBRC 116585.</title>
        <authorList>
            <person name="Miyakawa T."/>
            <person name="Kusuya Y."/>
            <person name="Miura T."/>
        </authorList>
    </citation>
    <scope>NUCLEOTIDE SEQUENCE [LARGE SCALE GENOMIC DNA]</scope>
    <source>
        <strain evidence="13 14">5NW40-0001</strain>
    </source>
</reference>
<keyword evidence="4 10" id="KW-0808">Transferase</keyword>
<dbReference type="EC" id="1.5.-.-" evidence="10"/>
<evidence type="ECO:0000256" key="5">
    <source>
        <dbReference type="ARBA" id="ARBA00022691"/>
    </source>
</evidence>
<feature type="domain" description="MnmC-like methyltransferase" evidence="12">
    <location>
        <begin position="134"/>
        <end position="261"/>
    </location>
</feature>
<evidence type="ECO:0000313" key="13">
    <source>
        <dbReference type="EMBL" id="GAA6145736.1"/>
    </source>
</evidence>
<name>A0ABQ0A026_9GAMM</name>
<keyword evidence="6 10" id="KW-0819">tRNA processing</keyword>
<dbReference type="InterPro" id="IPR029063">
    <property type="entry name" value="SAM-dependent_MTases_sf"/>
</dbReference>
<evidence type="ECO:0000313" key="14">
    <source>
        <dbReference type="Proteomes" id="UP001481413"/>
    </source>
</evidence>
<dbReference type="SUPFAM" id="SSF54373">
    <property type="entry name" value="FAD-linked reductases, C-terminal domain"/>
    <property type="match status" value="1"/>
</dbReference>
<dbReference type="HAMAP" id="MF_01102">
    <property type="entry name" value="MnmC"/>
    <property type="match status" value="1"/>
</dbReference>